<dbReference type="HOGENOM" id="CLU_090696_0_0_1"/>
<dbReference type="EMBL" id="AAHF01000001">
    <property type="protein sequence ID" value="EAL93550.2"/>
    <property type="molecule type" value="Genomic_DNA"/>
</dbReference>
<sequence length="268" mass="29368">MDAARGVLQRRVRACISRPGVLSGRVIYPSLWLSSSLSSLSSSVRARSSPRTTVSPLRGGALREGRGLLTPVMAGAGVGYSTTTGASGEQEQEQEKAQEQEQEQEPEKAQEQEQEQEPEKAQEQELEQGQEPEKPQVQISQGEDAEQVQGGLERLLENGWVLDGERMGIKKTFYFRSYFKAVSFLNVVASQSATKKHHPTMTVRIGSVDVHWTTHNPRGLSSKDIAMAEHCEEGAQLMGAVDEAKGKKCSLPAVTLLGTPTREREHEA</sequence>
<dbReference type="Proteomes" id="UP000002530">
    <property type="component" value="Unassembled WGS sequence"/>
</dbReference>
<feature type="compositionally biased region" description="Basic and acidic residues" evidence="6">
    <location>
        <begin position="93"/>
        <end position="123"/>
    </location>
</feature>
<dbReference type="GeneID" id="3512968"/>
<evidence type="ECO:0000256" key="6">
    <source>
        <dbReference type="SAM" id="MobiDB-lite"/>
    </source>
</evidence>
<feature type="region of interest" description="Disordered" evidence="6">
    <location>
        <begin position="39"/>
        <end position="146"/>
    </location>
</feature>
<reference evidence="7 8" key="1">
    <citation type="journal article" date="2005" name="Nature">
        <title>Genomic sequence of the pathogenic and allergenic filamentous fungus Aspergillus fumigatus.</title>
        <authorList>
            <person name="Nierman W.C."/>
            <person name="Pain A."/>
            <person name="Anderson M.J."/>
            <person name="Wortman J.R."/>
            <person name="Kim H.S."/>
            <person name="Arroyo J."/>
            <person name="Berriman M."/>
            <person name="Abe K."/>
            <person name="Archer D.B."/>
            <person name="Bermejo C."/>
            <person name="Bennett J."/>
            <person name="Bowyer P."/>
            <person name="Chen D."/>
            <person name="Collins M."/>
            <person name="Coulsen R."/>
            <person name="Davies R."/>
            <person name="Dyer P.S."/>
            <person name="Farman M."/>
            <person name="Fedorova N."/>
            <person name="Fedorova N."/>
            <person name="Feldblyum T.V."/>
            <person name="Fischer R."/>
            <person name="Fosker N."/>
            <person name="Fraser A."/>
            <person name="Garcia J.L."/>
            <person name="Garcia M.J."/>
            <person name="Goble A."/>
            <person name="Goldman G.H."/>
            <person name="Gomi K."/>
            <person name="Griffith-Jones S."/>
            <person name="Gwilliam R."/>
            <person name="Haas B."/>
            <person name="Haas H."/>
            <person name="Harris D."/>
            <person name="Horiuchi H."/>
            <person name="Huang J."/>
            <person name="Humphray S."/>
            <person name="Jimenez J."/>
            <person name="Keller N."/>
            <person name="Khouri H."/>
            <person name="Kitamoto K."/>
            <person name="Kobayashi T."/>
            <person name="Konzack S."/>
            <person name="Kulkarni R."/>
            <person name="Kumagai T."/>
            <person name="Lafon A."/>
            <person name="Latge J.P."/>
            <person name="Li W."/>
            <person name="Lord A."/>
            <person name="Lu C."/>
            <person name="Majoros W.H."/>
            <person name="May G.S."/>
            <person name="Miller B.L."/>
            <person name="Mohamoud Y."/>
            <person name="Molina M."/>
            <person name="Monod M."/>
            <person name="Mouyna I."/>
            <person name="Mulligan S."/>
            <person name="Murphy L."/>
            <person name="O'Neil S."/>
            <person name="Paulsen I."/>
            <person name="Penalva M.A."/>
            <person name="Pertea M."/>
            <person name="Price C."/>
            <person name="Pritchard B.L."/>
            <person name="Quail M.A."/>
            <person name="Rabbinowitsch E."/>
            <person name="Rawlins N."/>
            <person name="Rajandream M.A."/>
            <person name="Reichard U."/>
            <person name="Renauld H."/>
            <person name="Robson G.D."/>
            <person name="Rodriguez de Cordoba S."/>
            <person name="Rodriguez-Pena J.M."/>
            <person name="Ronning C.M."/>
            <person name="Rutter S."/>
            <person name="Salzberg S.L."/>
            <person name="Sanchez M."/>
            <person name="Sanchez-Ferrero J.C."/>
            <person name="Saunders D."/>
            <person name="Seeger K."/>
            <person name="Squares R."/>
            <person name="Squares S."/>
            <person name="Takeuchi M."/>
            <person name="Tekaia F."/>
            <person name="Turner G."/>
            <person name="Vazquez de Aldana C.R."/>
            <person name="Weidman J."/>
            <person name="White O."/>
            <person name="Woodward J."/>
            <person name="Yu J.H."/>
            <person name="Fraser C."/>
            <person name="Galagan J.E."/>
            <person name="Asai K."/>
            <person name="Machida M."/>
            <person name="Hall N."/>
            <person name="Barrell B."/>
            <person name="Denning D.W."/>
        </authorList>
    </citation>
    <scope>NUCLEOTIDE SEQUENCE [LARGE SCALE GENOMIC DNA]</scope>
    <source>
        <strain evidence="7 8">Af293</strain>
    </source>
</reference>
<dbReference type="SUPFAM" id="SSF55248">
    <property type="entry name" value="PCD-like"/>
    <property type="match status" value="1"/>
</dbReference>
<dbReference type="EC" id="4.2.1.96" evidence="3"/>
<comment type="catalytic activity">
    <reaction evidence="1">
        <text>(4aS,6R)-4a-hydroxy-L-erythro-5,6,7,8-tetrahydrobiopterin = (6R)-L-erythro-6,7-dihydrobiopterin + H2O</text>
        <dbReference type="Rhea" id="RHEA:11920"/>
        <dbReference type="ChEBI" id="CHEBI:15377"/>
        <dbReference type="ChEBI" id="CHEBI:15642"/>
        <dbReference type="ChEBI" id="CHEBI:43120"/>
        <dbReference type="EC" id="4.2.1.96"/>
    </reaction>
</comment>
<dbReference type="STRING" id="330879.Q4X0R5"/>
<dbReference type="GO" id="GO:0008124">
    <property type="term" value="F:4-alpha-hydroxytetrahydrobiopterin dehydratase activity"/>
    <property type="evidence" value="ECO:0000318"/>
    <property type="project" value="GO_Central"/>
</dbReference>
<dbReference type="Pfam" id="PF01329">
    <property type="entry name" value="Pterin_4a"/>
    <property type="match status" value="1"/>
</dbReference>
<dbReference type="PANTHER" id="PTHR12599">
    <property type="entry name" value="PTERIN-4-ALPHA-CARBINOLAMINE DEHYDRATASE"/>
    <property type="match status" value="1"/>
</dbReference>
<proteinExistence type="inferred from homology"/>
<evidence type="ECO:0000256" key="5">
    <source>
        <dbReference type="ARBA" id="ARBA00030497"/>
    </source>
</evidence>
<evidence type="ECO:0000256" key="3">
    <source>
        <dbReference type="ARBA" id="ARBA00013252"/>
    </source>
</evidence>
<dbReference type="InParanoid" id="Q4X0R5"/>
<dbReference type="AlphaFoldDB" id="Q4X0R5"/>
<evidence type="ECO:0000256" key="1">
    <source>
        <dbReference type="ARBA" id="ARBA00001554"/>
    </source>
</evidence>
<feature type="compositionally biased region" description="Polar residues" evidence="6">
    <location>
        <begin position="44"/>
        <end position="55"/>
    </location>
</feature>
<organism evidence="7 8">
    <name type="scientific">Aspergillus fumigatus (strain ATCC MYA-4609 / CBS 101355 / FGSC A1100 / Af293)</name>
    <name type="common">Neosartorya fumigata</name>
    <dbReference type="NCBI Taxonomy" id="330879"/>
    <lineage>
        <taxon>Eukaryota</taxon>
        <taxon>Fungi</taxon>
        <taxon>Dikarya</taxon>
        <taxon>Ascomycota</taxon>
        <taxon>Pezizomycotina</taxon>
        <taxon>Eurotiomycetes</taxon>
        <taxon>Eurotiomycetidae</taxon>
        <taxon>Eurotiales</taxon>
        <taxon>Aspergillaceae</taxon>
        <taxon>Aspergillus</taxon>
        <taxon>Aspergillus subgen. Fumigati</taxon>
    </lineage>
</organism>
<dbReference type="RefSeq" id="XP_755588.2">
    <property type="nucleotide sequence ID" value="XM_750495.2"/>
</dbReference>
<dbReference type="CDD" id="cd00488">
    <property type="entry name" value="PCD_DCoH"/>
    <property type="match status" value="1"/>
</dbReference>
<dbReference type="OMA" id="MAQHCED"/>
<keyword evidence="8" id="KW-1185">Reference proteome</keyword>
<dbReference type="InterPro" id="IPR036428">
    <property type="entry name" value="PCD_sf"/>
</dbReference>
<evidence type="ECO:0000313" key="7">
    <source>
        <dbReference type="EMBL" id="EAL93550.2"/>
    </source>
</evidence>
<comment type="caution">
    <text evidence="7">The sequence shown here is derived from an EMBL/GenBank/DDBJ whole genome shotgun (WGS) entry which is preliminary data.</text>
</comment>
<dbReference type="PANTHER" id="PTHR12599:SF0">
    <property type="entry name" value="PTERIN-4-ALPHA-CARBINOLAMINE DEHYDRATASE"/>
    <property type="match status" value="1"/>
</dbReference>
<gene>
    <name evidence="7" type="ORF">AFUA_2G12560</name>
</gene>
<dbReference type="OrthoDB" id="277398at2759"/>
<evidence type="ECO:0000313" key="8">
    <source>
        <dbReference type="Proteomes" id="UP000002530"/>
    </source>
</evidence>
<accession>Q4X0R5</accession>
<name>Q4X0R5_ASPFU</name>
<dbReference type="Gene3D" id="3.30.1360.20">
    <property type="entry name" value="Transcriptional coactivator/pterin dehydratase"/>
    <property type="match status" value="1"/>
</dbReference>
<keyword evidence="4" id="KW-0456">Lyase</keyword>
<evidence type="ECO:0000256" key="2">
    <source>
        <dbReference type="ARBA" id="ARBA00006472"/>
    </source>
</evidence>
<evidence type="ECO:0000256" key="4">
    <source>
        <dbReference type="ARBA" id="ARBA00023239"/>
    </source>
</evidence>
<dbReference type="InterPro" id="IPR001533">
    <property type="entry name" value="Pterin_deHydtase"/>
</dbReference>
<dbReference type="GO" id="GO:0006729">
    <property type="term" value="P:tetrahydrobiopterin biosynthetic process"/>
    <property type="evidence" value="ECO:0007669"/>
    <property type="project" value="InterPro"/>
</dbReference>
<dbReference type="KEGG" id="afm:AFUA_2G12560"/>
<dbReference type="eggNOG" id="KOG4073">
    <property type="taxonomic scope" value="Eukaryota"/>
</dbReference>
<comment type="similarity">
    <text evidence="2">Belongs to the pterin-4-alpha-carbinolamine dehydratase family.</text>
</comment>
<protein>
    <recommendedName>
        <fullName evidence="3">4a-hydroxytetrahydrobiopterin dehydratase</fullName>
        <ecNumber evidence="3">4.2.1.96</ecNumber>
    </recommendedName>
    <alternativeName>
        <fullName evidence="5">4-alpha-hydroxy-tetrahydropterin dehydratase</fullName>
    </alternativeName>
</protein>